<proteinExistence type="predicted"/>
<protein>
    <submittedName>
        <fullName evidence="2">ABC transporter substrate-binding protein</fullName>
    </submittedName>
</protein>
<dbReference type="InterPro" id="IPR002491">
    <property type="entry name" value="ABC_transptr_periplasmic_BD"/>
</dbReference>
<evidence type="ECO:0000313" key="3">
    <source>
        <dbReference type="Proteomes" id="UP000694228"/>
    </source>
</evidence>
<accession>A0A8F5ZFB3</accession>
<evidence type="ECO:0000313" key="2">
    <source>
        <dbReference type="EMBL" id="QXO95697.1"/>
    </source>
</evidence>
<dbReference type="OrthoDB" id="24039at2157"/>
<dbReference type="InterPro" id="IPR050902">
    <property type="entry name" value="ABC_Transporter_SBP"/>
</dbReference>
<dbReference type="AlphaFoldDB" id="A0A8F5ZFB3"/>
<dbReference type="Proteomes" id="UP000694228">
    <property type="component" value="Chromosome"/>
</dbReference>
<reference evidence="2 3" key="1">
    <citation type="submission" date="2021-06" db="EMBL/GenBank/DDBJ databases">
        <title>Complete genome sequence of the secondary alcohol utilizing methanogen Methanospirillum hungatei strain GP1.</title>
        <authorList>
            <person name="Day L.A."/>
            <person name="Costa K.C."/>
        </authorList>
    </citation>
    <scope>NUCLEOTIDE SEQUENCE [LARGE SCALE GENOMIC DNA]</scope>
    <source>
        <strain evidence="2 3">GP1</strain>
    </source>
</reference>
<sequence length="375" mass="42318">MHRKMSLLLCSCLFCLILVFSPVLAEKTEVSLTDILGREVKVDVPVDNMALQWSASGGPFFTLFAIEGKDAASKIAAIDRENLKENRYDIWEAFSTAVPELTSLPNIESGKDLNPETLIALHPSVVVAPKDCYNEGIDIYKKIEDAGIPVITIDFHEEKLENHKKSIELMGQLLGKEEKAVEVFDYYKAQQEKVTSKLDKITTPEPRVYHENAMDPNEMSTSHSSAYMWGSMLNQMRGDVIADGVIEKTAVMSEEYLLKSNPEVILFTGSYWANKPDSLRLGFLSDEKTAKETLEPFKHREGWENLDAIKNNRVYGANIGIGRDITDFAGFQMAAKALYPDVFSDVDPEANLRDFYDKYMPVKLYGKWFVEPSEN</sequence>
<feature type="domain" description="Fe/B12 periplasmic-binding" evidence="1">
    <location>
        <begin position="51"/>
        <end position="350"/>
    </location>
</feature>
<dbReference type="EMBL" id="CP077107">
    <property type="protein sequence ID" value="QXO95697.1"/>
    <property type="molecule type" value="Genomic_DNA"/>
</dbReference>
<evidence type="ECO:0000259" key="1">
    <source>
        <dbReference type="PROSITE" id="PS50983"/>
    </source>
</evidence>
<dbReference type="PROSITE" id="PS50983">
    <property type="entry name" value="FE_B12_PBP"/>
    <property type="match status" value="1"/>
</dbReference>
<dbReference type="Pfam" id="PF01497">
    <property type="entry name" value="Peripla_BP_2"/>
    <property type="match status" value="1"/>
</dbReference>
<gene>
    <name evidence="2" type="ORF">KSK55_04690</name>
</gene>
<dbReference type="PANTHER" id="PTHR30535:SF34">
    <property type="entry name" value="MOLYBDATE-BINDING PROTEIN MOLA"/>
    <property type="match status" value="1"/>
</dbReference>
<organism evidence="2 3">
    <name type="scientific">Methanospirillum hungatei</name>
    <dbReference type="NCBI Taxonomy" id="2203"/>
    <lineage>
        <taxon>Archaea</taxon>
        <taxon>Methanobacteriati</taxon>
        <taxon>Methanobacteriota</taxon>
        <taxon>Stenosarchaea group</taxon>
        <taxon>Methanomicrobia</taxon>
        <taxon>Methanomicrobiales</taxon>
        <taxon>Methanospirillaceae</taxon>
        <taxon>Methanospirillum</taxon>
    </lineage>
</organism>
<name>A0A8F5ZFB3_METHU</name>
<dbReference type="PANTHER" id="PTHR30535">
    <property type="entry name" value="VITAMIN B12-BINDING PROTEIN"/>
    <property type="match status" value="1"/>
</dbReference>